<protein>
    <submittedName>
        <fullName evidence="3">Uncharacterized protein</fullName>
    </submittedName>
</protein>
<organism evidence="3 4">
    <name type="scientific">Dendrobium chrysotoxum</name>
    <name type="common">Orchid</name>
    <dbReference type="NCBI Taxonomy" id="161865"/>
    <lineage>
        <taxon>Eukaryota</taxon>
        <taxon>Viridiplantae</taxon>
        <taxon>Streptophyta</taxon>
        <taxon>Embryophyta</taxon>
        <taxon>Tracheophyta</taxon>
        <taxon>Spermatophyta</taxon>
        <taxon>Magnoliopsida</taxon>
        <taxon>Liliopsida</taxon>
        <taxon>Asparagales</taxon>
        <taxon>Orchidaceae</taxon>
        <taxon>Epidendroideae</taxon>
        <taxon>Malaxideae</taxon>
        <taxon>Dendrobiinae</taxon>
        <taxon>Dendrobium</taxon>
    </lineage>
</organism>
<evidence type="ECO:0000256" key="1">
    <source>
        <dbReference type="SAM" id="MobiDB-lite"/>
    </source>
</evidence>
<evidence type="ECO:0000313" key="3">
    <source>
        <dbReference type="EMBL" id="KAH0466178.1"/>
    </source>
</evidence>
<sequence length="109" mass="12088">MASPHPLASCHRSSMTTQSLSETKASSSSTNPRRLRRCFHGHKIVISPSFFIIYILALLVGGDVLCLLAFSSLIYIAMVYLLFFVETLKAIDPFIAGLHAFFLFGYVSK</sequence>
<keyword evidence="2" id="KW-0472">Membrane</keyword>
<dbReference type="EMBL" id="JAGFBR010000006">
    <property type="protein sequence ID" value="KAH0466178.1"/>
    <property type="molecule type" value="Genomic_DNA"/>
</dbReference>
<evidence type="ECO:0000313" key="4">
    <source>
        <dbReference type="Proteomes" id="UP000775213"/>
    </source>
</evidence>
<feature type="transmembrane region" description="Helical" evidence="2">
    <location>
        <begin position="51"/>
        <end position="84"/>
    </location>
</feature>
<proteinExistence type="predicted"/>
<keyword evidence="2" id="KW-1133">Transmembrane helix</keyword>
<evidence type="ECO:0000256" key="2">
    <source>
        <dbReference type="SAM" id="Phobius"/>
    </source>
</evidence>
<feature type="region of interest" description="Disordered" evidence="1">
    <location>
        <begin position="1"/>
        <end position="33"/>
    </location>
</feature>
<keyword evidence="4" id="KW-1185">Reference proteome</keyword>
<dbReference type="Proteomes" id="UP000775213">
    <property type="component" value="Unassembled WGS sequence"/>
</dbReference>
<gene>
    <name evidence="3" type="ORF">IEQ34_006281</name>
</gene>
<comment type="caution">
    <text evidence="3">The sequence shown here is derived from an EMBL/GenBank/DDBJ whole genome shotgun (WGS) entry which is preliminary data.</text>
</comment>
<dbReference type="AlphaFoldDB" id="A0AAV7HEZ8"/>
<name>A0AAV7HEZ8_DENCH</name>
<feature type="transmembrane region" description="Helical" evidence="2">
    <location>
        <begin position="90"/>
        <end position="107"/>
    </location>
</feature>
<keyword evidence="2" id="KW-0812">Transmembrane</keyword>
<reference evidence="3 4" key="1">
    <citation type="journal article" date="2021" name="Hortic Res">
        <title>Chromosome-scale assembly of the Dendrobium chrysotoxum genome enhances the understanding of orchid evolution.</title>
        <authorList>
            <person name="Zhang Y."/>
            <person name="Zhang G.Q."/>
            <person name="Zhang D."/>
            <person name="Liu X.D."/>
            <person name="Xu X.Y."/>
            <person name="Sun W.H."/>
            <person name="Yu X."/>
            <person name="Zhu X."/>
            <person name="Wang Z.W."/>
            <person name="Zhao X."/>
            <person name="Zhong W.Y."/>
            <person name="Chen H."/>
            <person name="Yin W.L."/>
            <person name="Huang T."/>
            <person name="Niu S.C."/>
            <person name="Liu Z.J."/>
        </authorList>
    </citation>
    <scope>NUCLEOTIDE SEQUENCE [LARGE SCALE GENOMIC DNA]</scope>
    <source>
        <strain evidence="3">Lindl</strain>
    </source>
</reference>
<accession>A0AAV7HEZ8</accession>
<feature type="compositionally biased region" description="Low complexity" evidence="1">
    <location>
        <begin position="17"/>
        <end position="30"/>
    </location>
</feature>